<dbReference type="InterPro" id="IPR023867">
    <property type="entry name" value="Sulphatase_maturase_rSAM"/>
</dbReference>
<dbReference type="NCBIfam" id="TIGR04085">
    <property type="entry name" value="rSAM_more_4Fe4S"/>
    <property type="match status" value="1"/>
</dbReference>
<proteinExistence type="inferred from homology"/>
<dbReference type="EMBL" id="DTHB01000016">
    <property type="protein sequence ID" value="HGB13926.1"/>
    <property type="molecule type" value="Genomic_DNA"/>
</dbReference>
<dbReference type="SFLD" id="SFLDS00029">
    <property type="entry name" value="Radical_SAM"/>
    <property type="match status" value="1"/>
</dbReference>
<evidence type="ECO:0000256" key="3">
    <source>
        <dbReference type="ARBA" id="ARBA00022723"/>
    </source>
</evidence>
<dbReference type="AlphaFoldDB" id="A0A7C3SHZ7"/>
<comment type="similarity">
    <text evidence="6">Belongs to the radical SAM superfamily. Anaerobic sulfatase-maturating enzyme family.</text>
</comment>
<dbReference type="GO" id="GO:0016491">
    <property type="term" value="F:oxidoreductase activity"/>
    <property type="evidence" value="ECO:0007669"/>
    <property type="project" value="InterPro"/>
</dbReference>
<dbReference type="CDD" id="cd01335">
    <property type="entry name" value="Radical_SAM"/>
    <property type="match status" value="1"/>
</dbReference>
<evidence type="ECO:0000313" key="8">
    <source>
        <dbReference type="EMBL" id="HGB13926.1"/>
    </source>
</evidence>
<evidence type="ECO:0000256" key="2">
    <source>
        <dbReference type="ARBA" id="ARBA00022691"/>
    </source>
</evidence>
<dbReference type="PROSITE" id="PS51918">
    <property type="entry name" value="RADICAL_SAM"/>
    <property type="match status" value="1"/>
</dbReference>
<dbReference type="GO" id="GO:0051536">
    <property type="term" value="F:iron-sulfur cluster binding"/>
    <property type="evidence" value="ECO:0007669"/>
    <property type="project" value="UniProtKB-KW"/>
</dbReference>
<dbReference type="Pfam" id="PF04055">
    <property type="entry name" value="Radical_SAM"/>
    <property type="match status" value="1"/>
</dbReference>
<keyword evidence="5" id="KW-0411">Iron-sulfur</keyword>
<keyword evidence="2" id="KW-0949">S-adenosyl-L-methionine</keyword>
<evidence type="ECO:0000256" key="5">
    <source>
        <dbReference type="ARBA" id="ARBA00023014"/>
    </source>
</evidence>
<dbReference type="PANTHER" id="PTHR43273:SF3">
    <property type="entry name" value="ANAEROBIC SULFATASE-MATURATING ENZYME HOMOLOG ASLB-RELATED"/>
    <property type="match status" value="1"/>
</dbReference>
<comment type="cofactor">
    <cofactor evidence="1">
        <name>[4Fe-4S] cluster</name>
        <dbReference type="ChEBI" id="CHEBI:49883"/>
    </cofactor>
</comment>
<accession>A0A7C3SHZ7</accession>
<dbReference type="Gene3D" id="3.20.20.70">
    <property type="entry name" value="Aldolase class I"/>
    <property type="match status" value="1"/>
</dbReference>
<keyword evidence="3" id="KW-0479">Metal-binding</keyword>
<dbReference type="GO" id="GO:0046872">
    <property type="term" value="F:metal ion binding"/>
    <property type="evidence" value="ECO:0007669"/>
    <property type="project" value="UniProtKB-KW"/>
</dbReference>
<keyword evidence="4" id="KW-0408">Iron</keyword>
<dbReference type="InterPro" id="IPR013785">
    <property type="entry name" value="Aldolase_TIM"/>
</dbReference>
<sequence length="465" mass="51423">MTTTSISRPTPMMSQTNTGAGPYFDLIDVGHPDYVALIEADTAFWILVSRREALDYLFGPDLLPAFLNRQAELQQDLDRVRFGLLPAAVYVNPTERCNLNCSYCYLPTDLRRKGKDMSAGRLLEALSLLADFFKGILPEGARPQIVFHGSEPLLAREAVFQGIERFGPTFRFGVQTNATLLDKEARDFLTSRGVSIGISLDGHCAAVADRTRHTWAGGGVFTQVVRNVEELADYAGFNVIATITRENVAYLPELVEFLHRRGVANALLNPVRGTQSGGRALMPDPQGLAQNFFKALDRSYELFEQTGHRLVIGNFANILLGLVAPGARRLMCDISPCGGGRCFFALTATGEVTPCSEFVGFPEFYGGNLFDDPLEEILETAPFRAMKSRRVEDIEPCRRCALRHFCGAPCPAEVYAFRGSIHGPAPLCEFYAAQARYAFRTIADGRLEAFLWPGWQEGLSEIRVI</sequence>
<dbReference type="InterPro" id="IPR026423">
    <property type="entry name" value="rSAM_cobopep"/>
</dbReference>
<name>A0A7C3SHZ7_9BACT</name>
<dbReference type="SFLD" id="SFLDG01067">
    <property type="entry name" value="SPASM/twitch_domain_containing"/>
    <property type="match status" value="1"/>
</dbReference>
<dbReference type="InterPro" id="IPR023885">
    <property type="entry name" value="4Fe4S-binding_SPASM_dom"/>
</dbReference>
<feature type="domain" description="Radical SAM core" evidence="7">
    <location>
        <begin position="83"/>
        <end position="309"/>
    </location>
</feature>
<comment type="caution">
    <text evidence="8">The sequence shown here is derived from an EMBL/GenBank/DDBJ whole genome shotgun (WGS) entry which is preliminary data.</text>
</comment>
<evidence type="ECO:0000256" key="1">
    <source>
        <dbReference type="ARBA" id="ARBA00001966"/>
    </source>
</evidence>
<evidence type="ECO:0000259" key="7">
    <source>
        <dbReference type="PROSITE" id="PS51918"/>
    </source>
</evidence>
<evidence type="ECO:0000256" key="4">
    <source>
        <dbReference type="ARBA" id="ARBA00023004"/>
    </source>
</evidence>
<organism evidence="8">
    <name type="scientific">Desulfobacca acetoxidans</name>
    <dbReference type="NCBI Taxonomy" id="60893"/>
    <lineage>
        <taxon>Bacteria</taxon>
        <taxon>Pseudomonadati</taxon>
        <taxon>Thermodesulfobacteriota</taxon>
        <taxon>Desulfobaccia</taxon>
        <taxon>Desulfobaccales</taxon>
        <taxon>Desulfobaccaceae</taxon>
        <taxon>Desulfobacca</taxon>
    </lineage>
</organism>
<dbReference type="SUPFAM" id="SSF102114">
    <property type="entry name" value="Radical SAM enzymes"/>
    <property type="match status" value="1"/>
</dbReference>
<reference evidence="8" key="1">
    <citation type="journal article" date="2020" name="mSystems">
        <title>Genome- and Community-Level Interaction Insights into Carbon Utilization and Element Cycling Functions of Hydrothermarchaeota in Hydrothermal Sediment.</title>
        <authorList>
            <person name="Zhou Z."/>
            <person name="Liu Y."/>
            <person name="Xu W."/>
            <person name="Pan J."/>
            <person name="Luo Z.H."/>
            <person name="Li M."/>
        </authorList>
    </citation>
    <scope>NUCLEOTIDE SEQUENCE [LARGE SCALE GENOMIC DNA]</scope>
    <source>
        <strain evidence="8">SpSt-776</strain>
    </source>
</reference>
<dbReference type="SFLD" id="SFLDG01384">
    <property type="entry name" value="thioether_bond_formation_requi"/>
    <property type="match status" value="1"/>
</dbReference>
<dbReference type="PANTHER" id="PTHR43273">
    <property type="entry name" value="ANAEROBIC SULFATASE-MATURATING ENZYME HOMOLOG ASLB-RELATED"/>
    <property type="match status" value="1"/>
</dbReference>
<dbReference type="Pfam" id="PF13186">
    <property type="entry name" value="SPASM"/>
    <property type="match status" value="1"/>
</dbReference>
<dbReference type="InterPro" id="IPR058240">
    <property type="entry name" value="rSAM_sf"/>
</dbReference>
<dbReference type="InterPro" id="IPR007197">
    <property type="entry name" value="rSAM"/>
</dbReference>
<gene>
    <name evidence="8" type="primary">cbpB</name>
    <name evidence="8" type="ORF">ENV62_01610</name>
</gene>
<protein>
    <submittedName>
        <fullName evidence="8">Peptide-modifying radical SAM enzyme CbpB</fullName>
    </submittedName>
</protein>
<dbReference type="NCBIfam" id="TIGR04163">
    <property type="entry name" value="rSAM_cobopep"/>
    <property type="match status" value="1"/>
</dbReference>
<dbReference type="SFLD" id="SFLDG01386">
    <property type="entry name" value="main_SPASM_domain-containing"/>
    <property type="match status" value="1"/>
</dbReference>
<evidence type="ECO:0000256" key="6">
    <source>
        <dbReference type="ARBA" id="ARBA00023601"/>
    </source>
</evidence>